<dbReference type="Proteomes" id="UP000236379">
    <property type="component" value="Unassembled WGS sequence"/>
</dbReference>
<evidence type="ECO:0000259" key="6">
    <source>
        <dbReference type="Pfam" id="PF13632"/>
    </source>
</evidence>
<evidence type="ECO:0000313" key="8">
    <source>
        <dbReference type="Proteomes" id="UP000236379"/>
    </source>
</evidence>
<keyword evidence="2" id="KW-0328">Glycosyltransferase</keyword>
<comment type="caution">
    <text evidence="7">The sequence shown here is derived from an EMBL/GenBank/DDBJ whole genome shotgun (WGS) entry which is preliminary data.</text>
</comment>
<name>A0A2K3UTL7_9DEIO</name>
<organism evidence="7 8">
    <name type="scientific">Deinococcus koreensis</name>
    <dbReference type="NCBI Taxonomy" id="2054903"/>
    <lineage>
        <taxon>Bacteria</taxon>
        <taxon>Thermotogati</taxon>
        <taxon>Deinococcota</taxon>
        <taxon>Deinococci</taxon>
        <taxon>Deinococcales</taxon>
        <taxon>Deinococcaceae</taxon>
        <taxon>Deinococcus</taxon>
    </lineage>
</organism>
<dbReference type="GO" id="GO:0016757">
    <property type="term" value="F:glycosyltransferase activity"/>
    <property type="evidence" value="ECO:0007669"/>
    <property type="project" value="UniProtKB-KW"/>
</dbReference>
<dbReference type="OrthoDB" id="6116224at2"/>
<dbReference type="Pfam" id="PF00535">
    <property type="entry name" value="Glycos_transf_2"/>
    <property type="match status" value="1"/>
</dbReference>
<feature type="domain" description="Glycosyltransferase 2-like" evidence="5">
    <location>
        <begin position="49"/>
        <end position="182"/>
    </location>
</feature>
<reference evidence="7 8" key="1">
    <citation type="submission" date="2018-01" db="EMBL/GenBank/DDBJ databases">
        <title>Deinococcus koreensis sp. nov., a radiation-resistant bacterium isolated from river water.</title>
        <authorList>
            <person name="Choi A."/>
        </authorList>
    </citation>
    <scope>NUCLEOTIDE SEQUENCE [LARGE SCALE GENOMIC DNA]</scope>
    <source>
        <strain evidence="7 8">SJW1-2</strain>
    </source>
</reference>
<dbReference type="InterPro" id="IPR029044">
    <property type="entry name" value="Nucleotide-diphossugar_trans"/>
</dbReference>
<dbReference type="EMBL" id="PPPD01000002">
    <property type="protein sequence ID" value="PNY79882.1"/>
    <property type="molecule type" value="Genomic_DNA"/>
</dbReference>
<evidence type="ECO:0000256" key="3">
    <source>
        <dbReference type="ARBA" id="ARBA00022679"/>
    </source>
</evidence>
<dbReference type="InterPro" id="IPR001173">
    <property type="entry name" value="Glyco_trans_2-like"/>
</dbReference>
<evidence type="ECO:0000259" key="5">
    <source>
        <dbReference type="Pfam" id="PF00535"/>
    </source>
</evidence>
<evidence type="ECO:0000256" key="2">
    <source>
        <dbReference type="ARBA" id="ARBA00022676"/>
    </source>
</evidence>
<dbReference type="AlphaFoldDB" id="A0A2K3UTL7"/>
<comment type="similarity">
    <text evidence="1">Belongs to the glycosyltransferase 2 family.</text>
</comment>
<dbReference type="SUPFAM" id="SSF53448">
    <property type="entry name" value="Nucleotide-diphospho-sugar transferases"/>
    <property type="match status" value="1"/>
</dbReference>
<protein>
    <submittedName>
        <fullName evidence="7">Glycosyl transferase family 2</fullName>
    </submittedName>
</protein>
<evidence type="ECO:0000313" key="7">
    <source>
        <dbReference type="EMBL" id="PNY79882.1"/>
    </source>
</evidence>
<proteinExistence type="inferred from homology"/>
<gene>
    <name evidence="7" type="ORF">CVO96_18260</name>
</gene>
<dbReference type="PANTHER" id="PTHR43179:SF12">
    <property type="entry name" value="GALACTOFURANOSYLTRANSFERASE GLFT2"/>
    <property type="match status" value="1"/>
</dbReference>
<keyword evidence="8" id="KW-1185">Reference proteome</keyword>
<dbReference type="PANTHER" id="PTHR43179">
    <property type="entry name" value="RHAMNOSYLTRANSFERASE WBBL"/>
    <property type="match status" value="1"/>
</dbReference>
<keyword evidence="3 7" id="KW-0808">Transferase</keyword>
<feature type="region of interest" description="Disordered" evidence="4">
    <location>
        <begin position="1"/>
        <end position="29"/>
    </location>
</feature>
<evidence type="ECO:0000256" key="4">
    <source>
        <dbReference type="SAM" id="MobiDB-lite"/>
    </source>
</evidence>
<accession>A0A2K3UTL7</accession>
<sequence>MCAAVAARRWPGPARPGYTRGEKGGDSSLLRHRPGGQTVAPAGSSLIVIAICTFRRPEALSRLLDHLNTTAPVLEGRARVLVVDNDPAASAREAVHGRELTFAHEPRPGVAHARNRALAEARRLGAAWLAFLDDDELPTEGWLDALLGTQREHPADVVAGPVVAQLSPELEWARPYLTRRRYPSGTPVSYWGAGNVLLRLDALERVGEFSPAYSSGGEDTHLSARCARAGLRMVWCDEALVSEPTDASRANPEWLIGRSRLAGEIIARVERELGASLLRRRINGLFRIVAGTLALPVARLVGRGLKVEIFRARGEGMLRG</sequence>
<evidence type="ECO:0000256" key="1">
    <source>
        <dbReference type="ARBA" id="ARBA00006739"/>
    </source>
</evidence>
<feature type="domain" description="Glycosyltransferase 2-like" evidence="6">
    <location>
        <begin position="184"/>
        <end position="243"/>
    </location>
</feature>
<dbReference type="Pfam" id="PF13632">
    <property type="entry name" value="Glyco_trans_2_3"/>
    <property type="match status" value="1"/>
</dbReference>
<dbReference type="Gene3D" id="3.90.550.10">
    <property type="entry name" value="Spore Coat Polysaccharide Biosynthesis Protein SpsA, Chain A"/>
    <property type="match status" value="1"/>
</dbReference>